<accession>A0A834N8R5</accession>
<dbReference type="AlphaFoldDB" id="A0A834N8R5"/>
<name>A0A834N8R5_VESVU</name>
<comment type="caution">
    <text evidence="1">The sequence shown here is derived from an EMBL/GenBank/DDBJ whole genome shotgun (WGS) entry which is preliminary data.</text>
</comment>
<dbReference type="Proteomes" id="UP000614350">
    <property type="component" value="Unassembled WGS sequence"/>
</dbReference>
<reference evidence="1" key="1">
    <citation type="journal article" date="2020" name="G3 (Bethesda)">
        <title>High-Quality Assemblies for Three Invasive Social Wasps from the &lt;i&gt;Vespula&lt;/i&gt; Genus.</title>
        <authorList>
            <person name="Harrop T.W.R."/>
            <person name="Guhlin J."/>
            <person name="McLaughlin G.M."/>
            <person name="Permina E."/>
            <person name="Stockwell P."/>
            <person name="Gilligan J."/>
            <person name="Le Lec M.F."/>
            <person name="Gruber M.A.M."/>
            <person name="Quinn O."/>
            <person name="Lovegrove M."/>
            <person name="Duncan E.J."/>
            <person name="Remnant E.J."/>
            <person name="Van Eeckhoven J."/>
            <person name="Graham B."/>
            <person name="Knapp R.A."/>
            <person name="Langford K.W."/>
            <person name="Kronenberg Z."/>
            <person name="Press M.O."/>
            <person name="Eacker S.M."/>
            <person name="Wilson-Rankin E.E."/>
            <person name="Purcell J."/>
            <person name="Lester P.J."/>
            <person name="Dearden P.K."/>
        </authorList>
    </citation>
    <scope>NUCLEOTIDE SEQUENCE</scope>
    <source>
        <strain evidence="1">Marl-1</strain>
    </source>
</reference>
<evidence type="ECO:0000313" key="1">
    <source>
        <dbReference type="EMBL" id="KAF7399064.1"/>
    </source>
</evidence>
<gene>
    <name evidence="1" type="ORF">HZH66_006961</name>
</gene>
<proteinExistence type="predicted"/>
<sequence>MATYIIPILVKITEFYNIPTECSDIEDDEFYNCENKQEENEIELFNNKNNNNKIIEKENVQKSSESEFENILNLRKEKRLARVLSSSEDENESIL</sequence>
<keyword evidence="2" id="KW-1185">Reference proteome</keyword>
<protein>
    <submittedName>
        <fullName evidence="1">Uncharacterized protein</fullName>
    </submittedName>
</protein>
<evidence type="ECO:0000313" key="2">
    <source>
        <dbReference type="Proteomes" id="UP000614350"/>
    </source>
</evidence>
<dbReference type="EMBL" id="JACSEA010000006">
    <property type="protein sequence ID" value="KAF7399064.1"/>
    <property type="molecule type" value="Genomic_DNA"/>
</dbReference>
<organism evidence="1 2">
    <name type="scientific">Vespula vulgaris</name>
    <name type="common">Yellow jacket</name>
    <name type="synonym">Wasp</name>
    <dbReference type="NCBI Taxonomy" id="7454"/>
    <lineage>
        <taxon>Eukaryota</taxon>
        <taxon>Metazoa</taxon>
        <taxon>Ecdysozoa</taxon>
        <taxon>Arthropoda</taxon>
        <taxon>Hexapoda</taxon>
        <taxon>Insecta</taxon>
        <taxon>Pterygota</taxon>
        <taxon>Neoptera</taxon>
        <taxon>Endopterygota</taxon>
        <taxon>Hymenoptera</taxon>
        <taxon>Apocrita</taxon>
        <taxon>Aculeata</taxon>
        <taxon>Vespoidea</taxon>
        <taxon>Vespidae</taxon>
        <taxon>Vespinae</taxon>
        <taxon>Vespula</taxon>
    </lineage>
</organism>